<dbReference type="RefSeq" id="WP_123690077.1">
    <property type="nucleotide sequence ID" value="NZ_AP019700.1"/>
</dbReference>
<dbReference type="OrthoDB" id="7357768at2"/>
<evidence type="ECO:0000256" key="1">
    <source>
        <dbReference type="ARBA" id="ARBA00022475"/>
    </source>
</evidence>
<evidence type="ECO:0000256" key="3">
    <source>
        <dbReference type="ARBA" id="ARBA00022989"/>
    </source>
</evidence>
<feature type="transmembrane region" description="Helical" evidence="6">
    <location>
        <begin position="36"/>
        <end position="65"/>
    </location>
</feature>
<feature type="domain" description="Lipopolysaccharide assembly protein A" evidence="7">
    <location>
        <begin position="23"/>
        <end position="86"/>
    </location>
</feature>
<keyword evidence="2 6" id="KW-0812">Transmembrane</keyword>
<keyword evidence="3 6" id="KW-1133">Transmembrane helix</keyword>
<dbReference type="Proteomes" id="UP000278222">
    <property type="component" value="Unassembled WGS sequence"/>
</dbReference>
<dbReference type="GO" id="GO:0005886">
    <property type="term" value="C:plasma membrane"/>
    <property type="evidence" value="ECO:0007669"/>
    <property type="project" value="InterPro"/>
</dbReference>
<name>A0A3N1LCB8_9PROT</name>
<accession>A0A3N1LCB8</accession>
<evidence type="ECO:0000256" key="6">
    <source>
        <dbReference type="SAM" id="Phobius"/>
    </source>
</evidence>
<gene>
    <name evidence="8" type="ORF">EDC65_2527</name>
</gene>
<evidence type="ECO:0000259" key="7">
    <source>
        <dbReference type="Pfam" id="PF06305"/>
    </source>
</evidence>
<evidence type="ECO:0000256" key="2">
    <source>
        <dbReference type="ARBA" id="ARBA00022692"/>
    </source>
</evidence>
<keyword evidence="4 6" id="KW-0472">Membrane</keyword>
<reference evidence="8 9" key="1">
    <citation type="submission" date="2018-11" db="EMBL/GenBank/DDBJ databases">
        <title>Genomic Encyclopedia of Type Strains, Phase IV (KMG-IV): sequencing the most valuable type-strain genomes for metagenomic binning, comparative biology and taxonomic classification.</title>
        <authorList>
            <person name="Goeker M."/>
        </authorList>
    </citation>
    <scope>NUCLEOTIDE SEQUENCE [LARGE SCALE GENOMIC DNA]</scope>
    <source>
        <strain evidence="8 9">DSM 5900</strain>
    </source>
</reference>
<evidence type="ECO:0000256" key="4">
    <source>
        <dbReference type="ARBA" id="ARBA00023136"/>
    </source>
</evidence>
<organism evidence="8 9">
    <name type="scientific">Stella humosa</name>
    <dbReference type="NCBI Taxonomy" id="94"/>
    <lineage>
        <taxon>Bacteria</taxon>
        <taxon>Pseudomonadati</taxon>
        <taxon>Pseudomonadota</taxon>
        <taxon>Alphaproteobacteria</taxon>
        <taxon>Rhodospirillales</taxon>
        <taxon>Stellaceae</taxon>
        <taxon>Stella</taxon>
    </lineage>
</organism>
<feature type="region of interest" description="Disordered" evidence="5">
    <location>
        <begin position="93"/>
        <end position="122"/>
    </location>
</feature>
<dbReference type="AlphaFoldDB" id="A0A3N1LCB8"/>
<evidence type="ECO:0000313" key="8">
    <source>
        <dbReference type="EMBL" id="ROP90671.1"/>
    </source>
</evidence>
<evidence type="ECO:0000256" key="5">
    <source>
        <dbReference type="SAM" id="MobiDB-lite"/>
    </source>
</evidence>
<dbReference type="InterPro" id="IPR010445">
    <property type="entry name" value="LapA_dom"/>
</dbReference>
<comment type="caution">
    <text evidence="8">The sequence shown here is derived from an EMBL/GenBank/DDBJ whole genome shotgun (WGS) entry which is preliminary data.</text>
</comment>
<dbReference type="EMBL" id="RJKX01000014">
    <property type="protein sequence ID" value="ROP90671.1"/>
    <property type="molecule type" value="Genomic_DNA"/>
</dbReference>
<protein>
    <submittedName>
        <fullName evidence="8">Uncharacterized protein DUF1049</fullName>
    </submittedName>
</protein>
<proteinExistence type="predicted"/>
<sequence>MRILFWLLTLPLLAAIAAFAVTNRGLVSLELWPLPFIVTVPAFLVILSAVSVGLAIGAAATWVSAGIQRRELRRRGRRIDALEREVQTLRRRIAEGDGGAGPTLGTVAPSRGRTLVASQQDR</sequence>
<keyword evidence="9" id="KW-1185">Reference proteome</keyword>
<keyword evidence="1" id="KW-1003">Cell membrane</keyword>
<dbReference type="Pfam" id="PF06305">
    <property type="entry name" value="LapA_dom"/>
    <property type="match status" value="1"/>
</dbReference>
<evidence type="ECO:0000313" key="9">
    <source>
        <dbReference type="Proteomes" id="UP000278222"/>
    </source>
</evidence>